<keyword evidence="2" id="KW-1185">Reference proteome</keyword>
<dbReference type="AlphaFoldDB" id="A0A1R2C9M8"/>
<protein>
    <submittedName>
        <fullName evidence="1">Uncharacterized protein</fullName>
    </submittedName>
</protein>
<gene>
    <name evidence="1" type="ORF">SteCoe_12946</name>
</gene>
<dbReference type="Proteomes" id="UP000187209">
    <property type="component" value="Unassembled WGS sequence"/>
</dbReference>
<name>A0A1R2C9M8_9CILI</name>
<evidence type="ECO:0000313" key="1">
    <source>
        <dbReference type="EMBL" id="OMJ85675.1"/>
    </source>
</evidence>
<reference evidence="1 2" key="1">
    <citation type="submission" date="2016-11" db="EMBL/GenBank/DDBJ databases">
        <title>The macronuclear genome of Stentor coeruleus: a giant cell with tiny introns.</title>
        <authorList>
            <person name="Slabodnick M."/>
            <person name="Ruby J.G."/>
            <person name="Reiff S.B."/>
            <person name="Swart E.C."/>
            <person name="Gosai S."/>
            <person name="Prabakaran S."/>
            <person name="Witkowska E."/>
            <person name="Larue G.E."/>
            <person name="Fisher S."/>
            <person name="Freeman R.M."/>
            <person name="Gunawardena J."/>
            <person name="Chu W."/>
            <person name="Stover N.A."/>
            <person name="Gregory B.D."/>
            <person name="Nowacki M."/>
            <person name="Derisi J."/>
            <person name="Roy S.W."/>
            <person name="Marshall W.F."/>
            <person name="Sood P."/>
        </authorList>
    </citation>
    <scope>NUCLEOTIDE SEQUENCE [LARGE SCALE GENOMIC DNA]</scope>
    <source>
        <strain evidence="1">WM001</strain>
    </source>
</reference>
<organism evidence="1 2">
    <name type="scientific">Stentor coeruleus</name>
    <dbReference type="NCBI Taxonomy" id="5963"/>
    <lineage>
        <taxon>Eukaryota</taxon>
        <taxon>Sar</taxon>
        <taxon>Alveolata</taxon>
        <taxon>Ciliophora</taxon>
        <taxon>Postciliodesmatophora</taxon>
        <taxon>Heterotrichea</taxon>
        <taxon>Heterotrichida</taxon>
        <taxon>Stentoridae</taxon>
        <taxon>Stentor</taxon>
    </lineage>
</organism>
<evidence type="ECO:0000313" key="2">
    <source>
        <dbReference type="Proteomes" id="UP000187209"/>
    </source>
</evidence>
<sequence>MDYDKETLSLEVLHAESEKNSPDMQLKDSEICSWSNKIYPIHKNPDVILEISNIHDDKHNSSRDPLKSCSRTIRKHKILDQGNAYFNEFLSKSPKPRLDYNNLRKNKVEKKLAKSKKLISKHQKLDFTELSQSKIFIEIPQMLKYTNHLNSIQVKKFKRKNVQKDKPLASTRLNFYISPENGDKIIDILSKSRSPSPDTKKLPSSLANKLQMYTAKTLEELLANSKLPNIVSKKNQIKAKWHA</sequence>
<dbReference type="EMBL" id="MPUH01000229">
    <property type="protein sequence ID" value="OMJ85675.1"/>
    <property type="molecule type" value="Genomic_DNA"/>
</dbReference>
<proteinExistence type="predicted"/>
<accession>A0A1R2C9M8</accession>
<comment type="caution">
    <text evidence="1">The sequence shown here is derived from an EMBL/GenBank/DDBJ whole genome shotgun (WGS) entry which is preliminary data.</text>
</comment>